<name>A0A6J6BVP2_9ZZZZ</name>
<dbReference type="AlphaFoldDB" id="A0A6J6BVP2"/>
<reference evidence="1" key="1">
    <citation type="submission" date="2020-05" db="EMBL/GenBank/DDBJ databases">
        <authorList>
            <person name="Chiriac C."/>
            <person name="Salcher M."/>
            <person name="Ghai R."/>
            <person name="Kavagutti S V."/>
        </authorList>
    </citation>
    <scope>NUCLEOTIDE SEQUENCE</scope>
</reference>
<protein>
    <submittedName>
        <fullName evidence="1">Unannotated protein</fullName>
    </submittedName>
</protein>
<evidence type="ECO:0000313" key="2">
    <source>
        <dbReference type="EMBL" id="CAB4613308.1"/>
    </source>
</evidence>
<dbReference type="EMBL" id="CAEZSH010000105">
    <property type="protein sequence ID" value="CAB4543270.1"/>
    <property type="molecule type" value="Genomic_DNA"/>
</dbReference>
<proteinExistence type="predicted"/>
<accession>A0A6J6BVP2</accession>
<sequence length="133" mass="14412">MFQSQLVIATLFVPSSQRELALEKTSDKNRITEVIDLVKDHELADIIVVLTDSEDVLAAAYSAGTVNHFVSHTLNETQAITALFESDDVFVDEDEDAWVLRVSLELDQTSAAAMALAFEAGSNAGLAPIAAFR</sequence>
<evidence type="ECO:0000313" key="1">
    <source>
        <dbReference type="EMBL" id="CAB4543270.1"/>
    </source>
</evidence>
<organism evidence="1">
    <name type="scientific">freshwater metagenome</name>
    <dbReference type="NCBI Taxonomy" id="449393"/>
    <lineage>
        <taxon>unclassified sequences</taxon>
        <taxon>metagenomes</taxon>
        <taxon>ecological metagenomes</taxon>
    </lineage>
</organism>
<gene>
    <name evidence="1" type="ORF">UFOPK1410_00807</name>
    <name evidence="2" type="ORF">UFOPK1855_00548</name>
</gene>
<dbReference type="EMBL" id="CAEZUW010000072">
    <property type="protein sequence ID" value="CAB4613308.1"/>
    <property type="molecule type" value="Genomic_DNA"/>
</dbReference>